<keyword evidence="1" id="KW-0812">Transmembrane</keyword>
<keyword evidence="4" id="KW-1185">Reference proteome</keyword>
<feature type="transmembrane region" description="Helical" evidence="1">
    <location>
        <begin position="72"/>
        <end position="96"/>
    </location>
</feature>
<dbReference type="PANTHER" id="PTHR23017">
    <property type="entry name" value="SERPENTINE RECEPTOR, CLASS X"/>
    <property type="match status" value="1"/>
</dbReference>
<organism evidence="3 4">
    <name type="scientific">Steinernema carpocapsae</name>
    <name type="common">Entomopathogenic nematode</name>
    <dbReference type="NCBI Taxonomy" id="34508"/>
    <lineage>
        <taxon>Eukaryota</taxon>
        <taxon>Metazoa</taxon>
        <taxon>Ecdysozoa</taxon>
        <taxon>Nematoda</taxon>
        <taxon>Chromadorea</taxon>
        <taxon>Rhabditida</taxon>
        <taxon>Tylenchina</taxon>
        <taxon>Panagrolaimomorpha</taxon>
        <taxon>Strongyloidoidea</taxon>
        <taxon>Steinernematidae</taxon>
        <taxon>Steinernema</taxon>
    </lineage>
</organism>
<dbReference type="EMBL" id="AZBU02000003">
    <property type="protein sequence ID" value="TKR87826.1"/>
    <property type="molecule type" value="Genomic_DNA"/>
</dbReference>
<dbReference type="Gene3D" id="1.20.1070.10">
    <property type="entry name" value="Rhodopsin 7-helix transmembrane proteins"/>
    <property type="match status" value="1"/>
</dbReference>
<accession>A0A4U5NWG4</accession>
<comment type="caution">
    <text evidence="3">The sequence shown here is derived from an EMBL/GenBank/DDBJ whole genome shotgun (WGS) entry which is preliminary data.</text>
</comment>
<protein>
    <recommendedName>
        <fullName evidence="2">7TM GPCR serpentine receptor class x (Srx) domain-containing protein</fullName>
    </recommendedName>
</protein>
<dbReference type="PANTHER" id="PTHR23017:SF21">
    <property type="entry name" value="7TM GPCR SERPENTINE RECEPTOR CLASS X (SRX) DOMAIN-CONTAINING PROTEIN"/>
    <property type="match status" value="1"/>
</dbReference>
<gene>
    <name evidence="3" type="ORF">L596_012163</name>
</gene>
<keyword evidence="1" id="KW-0472">Membrane</keyword>
<reference evidence="3 4" key="1">
    <citation type="journal article" date="2015" name="Genome Biol.">
        <title>Comparative genomics of Steinernema reveals deeply conserved gene regulatory networks.</title>
        <authorList>
            <person name="Dillman A.R."/>
            <person name="Macchietto M."/>
            <person name="Porter C.F."/>
            <person name="Rogers A."/>
            <person name="Williams B."/>
            <person name="Antoshechkin I."/>
            <person name="Lee M.M."/>
            <person name="Goodwin Z."/>
            <person name="Lu X."/>
            <person name="Lewis E.E."/>
            <person name="Goodrich-Blair H."/>
            <person name="Stock S.P."/>
            <person name="Adams B.J."/>
            <person name="Sternberg P.W."/>
            <person name="Mortazavi A."/>
        </authorList>
    </citation>
    <scope>NUCLEOTIDE SEQUENCE [LARGE SCALE GENOMIC DNA]</scope>
    <source>
        <strain evidence="3 4">ALL</strain>
    </source>
</reference>
<evidence type="ECO:0000256" key="1">
    <source>
        <dbReference type="SAM" id="Phobius"/>
    </source>
</evidence>
<dbReference type="AlphaFoldDB" id="A0A4U5NWG4"/>
<dbReference type="OrthoDB" id="10673637at2759"/>
<evidence type="ECO:0000313" key="4">
    <source>
        <dbReference type="Proteomes" id="UP000298663"/>
    </source>
</evidence>
<feature type="transmembrane region" description="Helical" evidence="1">
    <location>
        <begin position="6"/>
        <end position="25"/>
    </location>
</feature>
<keyword evidence="1" id="KW-1133">Transmembrane helix</keyword>
<evidence type="ECO:0000259" key="2">
    <source>
        <dbReference type="Pfam" id="PF10328"/>
    </source>
</evidence>
<proteinExistence type="predicted"/>
<reference evidence="3 4" key="2">
    <citation type="journal article" date="2019" name="G3 (Bethesda)">
        <title>Hybrid Assembly of the Genome of the Entomopathogenic Nematode Steinernema carpocapsae Identifies the X-Chromosome.</title>
        <authorList>
            <person name="Serra L."/>
            <person name="Macchietto M."/>
            <person name="Macias-Munoz A."/>
            <person name="McGill C.J."/>
            <person name="Rodriguez I.M."/>
            <person name="Rodriguez B."/>
            <person name="Murad R."/>
            <person name="Mortazavi A."/>
        </authorList>
    </citation>
    <scope>NUCLEOTIDE SEQUENCE [LARGE SCALE GENOMIC DNA]</scope>
    <source>
        <strain evidence="3 4">ALL</strain>
    </source>
</reference>
<dbReference type="SUPFAM" id="SSF81321">
    <property type="entry name" value="Family A G protein-coupled receptor-like"/>
    <property type="match status" value="1"/>
</dbReference>
<name>A0A4U5NWG4_STECR</name>
<feature type="domain" description="7TM GPCR serpentine receptor class x (Srx)" evidence="2">
    <location>
        <begin position="12"/>
        <end position="123"/>
    </location>
</feature>
<dbReference type="InterPro" id="IPR019430">
    <property type="entry name" value="7TM_GPCR_serpentine_rcpt_Srx"/>
</dbReference>
<feature type="transmembrane region" description="Helical" evidence="1">
    <location>
        <begin position="46"/>
        <end position="66"/>
    </location>
</feature>
<dbReference type="Proteomes" id="UP000298663">
    <property type="component" value="Unassembled WGS sequence"/>
</dbReference>
<sequence length="179" mass="20680">MEYAMAAFIQLIVSLMAMIANLILIRGIHRTKIFGNAYGTVLKLRSVMETICSLVTLGFFSHYTYFQYKIPNWFNVSITTIYIYCLASAYALHLIISLNRLFAVYMPLTYSCTFDHKTRVKAVIVGYSDCGQQRNQDLLQCEDFCDKLVFGKVKLSKVQLFYSFALLRTTKTRHMEQDV</sequence>
<evidence type="ECO:0000313" key="3">
    <source>
        <dbReference type="EMBL" id="TKR87826.1"/>
    </source>
</evidence>
<dbReference type="Pfam" id="PF10328">
    <property type="entry name" value="7TM_GPCR_Srx"/>
    <property type="match status" value="1"/>
</dbReference>